<dbReference type="AlphaFoldDB" id="A0A327RKQ0"/>
<dbReference type="RefSeq" id="WP_245905361.1">
    <property type="nucleotide sequence ID" value="NZ_LZRN01000012.1"/>
</dbReference>
<dbReference type="Pfam" id="PF21781">
    <property type="entry name" value="DUF6876"/>
    <property type="match status" value="1"/>
</dbReference>
<proteinExistence type="predicted"/>
<feature type="domain" description="DUF6876" evidence="1">
    <location>
        <begin position="22"/>
        <end position="141"/>
    </location>
</feature>
<gene>
    <name evidence="2" type="ORF">LX77_03832</name>
</gene>
<dbReference type="InterPro" id="IPR049241">
    <property type="entry name" value="DUF6876"/>
</dbReference>
<evidence type="ECO:0000313" key="3">
    <source>
        <dbReference type="Proteomes" id="UP000248987"/>
    </source>
</evidence>
<name>A0A327RKQ0_9FLAO</name>
<accession>A0A327RKQ0</accession>
<dbReference type="Proteomes" id="UP000248987">
    <property type="component" value="Unassembled WGS sequence"/>
</dbReference>
<evidence type="ECO:0000259" key="1">
    <source>
        <dbReference type="Pfam" id="PF21781"/>
    </source>
</evidence>
<reference evidence="2 3" key="1">
    <citation type="submission" date="2018-06" db="EMBL/GenBank/DDBJ databases">
        <title>Genomic Encyclopedia of Archaeal and Bacterial Type Strains, Phase II (KMG-II): from individual species to whole genera.</title>
        <authorList>
            <person name="Goeker M."/>
        </authorList>
    </citation>
    <scope>NUCLEOTIDE SEQUENCE [LARGE SCALE GENOMIC DNA]</scope>
    <source>
        <strain evidence="2 3">DSM 12408</strain>
    </source>
</reference>
<protein>
    <recommendedName>
        <fullName evidence="1">DUF6876 domain-containing protein</fullName>
    </recommendedName>
</protein>
<keyword evidence="3" id="KW-1185">Reference proteome</keyword>
<dbReference type="EMBL" id="QLLQ01000030">
    <property type="protein sequence ID" value="RAJ17726.1"/>
    <property type="molecule type" value="Genomic_DNA"/>
</dbReference>
<organism evidence="2 3">
    <name type="scientific">Gelidibacter algens</name>
    <dbReference type="NCBI Taxonomy" id="49280"/>
    <lineage>
        <taxon>Bacteria</taxon>
        <taxon>Pseudomonadati</taxon>
        <taxon>Bacteroidota</taxon>
        <taxon>Flavobacteriia</taxon>
        <taxon>Flavobacteriales</taxon>
        <taxon>Flavobacteriaceae</taxon>
        <taxon>Gelidibacter</taxon>
    </lineage>
</organism>
<evidence type="ECO:0000313" key="2">
    <source>
        <dbReference type="EMBL" id="RAJ17726.1"/>
    </source>
</evidence>
<comment type="caution">
    <text evidence="2">The sequence shown here is derived from an EMBL/GenBank/DDBJ whole genome shotgun (WGS) entry which is preliminary data.</text>
</comment>
<sequence>MKSKIHEYQNKYLPMSKAQVNEIKEGLQHFRGTEMFYSIPLIKTRFTDGLKYLANVADCFWLITDTSVIAKSLMNRSEFISIEFKRLSKEKQEVTGYEAEIIYTDGNDTVLEKQGYRATDFPLDELRLFFVNDTLMLPGEY</sequence>